<dbReference type="AlphaFoldDB" id="A0A1B7TJC4"/>
<evidence type="ECO:0000259" key="4">
    <source>
        <dbReference type="PROSITE" id="PS50103"/>
    </source>
</evidence>
<keyword evidence="1" id="KW-0507">mRNA processing</keyword>
<protein>
    <recommendedName>
        <fullName evidence="4">C3H1-type domain-containing protein</fullName>
    </recommendedName>
</protein>
<feature type="region of interest" description="Disordered" evidence="3">
    <location>
        <begin position="1"/>
        <end position="41"/>
    </location>
</feature>
<dbReference type="GO" id="GO:0008270">
    <property type="term" value="F:zinc ion binding"/>
    <property type="evidence" value="ECO:0007669"/>
    <property type="project" value="UniProtKB-KW"/>
</dbReference>
<feature type="region of interest" description="Disordered" evidence="3">
    <location>
        <begin position="57"/>
        <end position="105"/>
    </location>
</feature>
<feature type="zinc finger region" description="C3H1-type" evidence="2">
    <location>
        <begin position="115"/>
        <end position="144"/>
    </location>
</feature>
<keyword evidence="2" id="KW-0862">Zinc</keyword>
<accession>A0A1B7TJC4</accession>
<dbReference type="PANTHER" id="PTHR45846:SF1">
    <property type="entry name" value="TRNA-DIHYDROURIDINE(47) SYNTHASE [NAD(P)(+)]-LIKE"/>
    <property type="match status" value="1"/>
</dbReference>
<keyword evidence="2" id="KW-0479">Metal-binding</keyword>
<feature type="compositionally biased region" description="Basic and acidic residues" evidence="3">
    <location>
        <begin position="1"/>
        <end position="16"/>
    </location>
</feature>
<dbReference type="OrthoDB" id="259935at2759"/>
<evidence type="ECO:0000313" key="5">
    <source>
        <dbReference type="EMBL" id="OBA28852.1"/>
    </source>
</evidence>
<dbReference type="GO" id="GO:0006397">
    <property type="term" value="P:mRNA processing"/>
    <property type="evidence" value="ECO:0007669"/>
    <property type="project" value="UniProtKB-KW"/>
</dbReference>
<sequence>MSTEDVTSHAELKRSINEISENGVDEQPKKQQKVSPPSHDGIAYIKAEFLKPVENGRDSLANDFMNNADDDEGSSERLADGCVGGGNQKGKKRGKKNKGQNKDREVSNFKEACQLCPKYKFGAITESEGPCPFVESCKFCHDVDKYISLKLPEIESKFFDKCPIYETSGFCPMVIGIQI</sequence>
<dbReference type="PROSITE" id="PS50103">
    <property type="entry name" value="ZF_C3H1"/>
    <property type="match status" value="1"/>
</dbReference>
<comment type="caution">
    <text evidence="5">The sequence shown here is derived from an EMBL/GenBank/DDBJ whole genome shotgun (WGS) entry which is preliminary data.</text>
</comment>
<dbReference type="GO" id="GO:0003723">
    <property type="term" value="F:RNA binding"/>
    <property type="evidence" value="ECO:0007669"/>
    <property type="project" value="TreeGrafter"/>
</dbReference>
<evidence type="ECO:0000256" key="1">
    <source>
        <dbReference type="ARBA" id="ARBA00022664"/>
    </source>
</evidence>
<keyword evidence="2" id="KW-0863">Zinc-finger</keyword>
<dbReference type="Pfam" id="PF25585">
    <property type="entry name" value="zf-CCCH_DUS3L"/>
    <property type="match status" value="1"/>
</dbReference>
<evidence type="ECO:0000256" key="3">
    <source>
        <dbReference type="SAM" id="MobiDB-lite"/>
    </source>
</evidence>
<keyword evidence="6" id="KW-1185">Reference proteome</keyword>
<feature type="domain" description="C3H1-type" evidence="4">
    <location>
        <begin position="115"/>
        <end position="144"/>
    </location>
</feature>
<dbReference type="InterPro" id="IPR000571">
    <property type="entry name" value="Znf_CCCH"/>
</dbReference>
<name>A0A1B7TJC4_9ASCO</name>
<organism evidence="5 6">
    <name type="scientific">Hanseniaspora valbyensis NRRL Y-1626</name>
    <dbReference type="NCBI Taxonomy" id="766949"/>
    <lineage>
        <taxon>Eukaryota</taxon>
        <taxon>Fungi</taxon>
        <taxon>Dikarya</taxon>
        <taxon>Ascomycota</taxon>
        <taxon>Saccharomycotina</taxon>
        <taxon>Saccharomycetes</taxon>
        <taxon>Saccharomycodales</taxon>
        <taxon>Saccharomycodaceae</taxon>
        <taxon>Hanseniaspora</taxon>
    </lineage>
</organism>
<reference evidence="6" key="1">
    <citation type="journal article" date="2016" name="Proc. Natl. Acad. Sci. U.S.A.">
        <title>Comparative genomics of biotechnologically important yeasts.</title>
        <authorList>
            <person name="Riley R."/>
            <person name="Haridas S."/>
            <person name="Wolfe K.H."/>
            <person name="Lopes M.R."/>
            <person name="Hittinger C.T."/>
            <person name="Goeker M."/>
            <person name="Salamov A.A."/>
            <person name="Wisecaver J.H."/>
            <person name="Long T.M."/>
            <person name="Calvey C.H."/>
            <person name="Aerts A.L."/>
            <person name="Barry K.W."/>
            <person name="Choi C."/>
            <person name="Clum A."/>
            <person name="Coughlan A.Y."/>
            <person name="Deshpande S."/>
            <person name="Douglass A.P."/>
            <person name="Hanson S.J."/>
            <person name="Klenk H.-P."/>
            <person name="LaButti K.M."/>
            <person name="Lapidus A."/>
            <person name="Lindquist E.A."/>
            <person name="Lipzen A.M."/>
            <person name="Meier-Kolthoff J.P."/>
            <person name="Ohm R.A."/>
            <person name="Otillar R.P."/>
            <person name="Pangilinan J.L."/>
            <person name="Peng Y."/>
            <person name="Rokas A."/>
            <person name="Rosa C.A."/>
            <person name="Scheuner C."/>
            <person name="Sibirny A.A."/>
            <person name="Slot J.C."/>
            <person name="Stielow J.B."/>
            <person name="Sun H."/>
            <person name="Kurtzman C.P."/>
            <person name="Blackwell M."/>
            <person name="Grigoriev I.V."/>
            <person name="Jeffries T.W."/>
        </authorList>
    </citation>
    <scope>NUCLEOTIDE SEQUENCE [LARGE SCALE GENOMIC DNA]</scope>
    <source>
        <strain evidence="6">NRRL Y-1626</strain>
    </source>
</reference>
<dbReference type="PANTHER" id="PTHR45846">
    <property type="entry name" value="TRNA-DIHYDROURIDINE(47) SYNTHASE [NAD(P)(+)]-LIKE"/>
    <property type="match status" value="1"/>
</dbReference>
<evidence type="ECO:0000256" key="2">
    <source>
        <dbReference type="PROSITE-ProRule" id="PRU00723"/>
    </source>
</evidence>
<proteinExistence type="predicted"/>
<dbReference type="EMBL" id="LXPE01000002">
    <property type="protein sequence ID" value="OBA28852.1"/>
    <property type="molecule type" value="Genomic_DNA"/>
</dbReference>
<evidence type="ECO:0000313" key="6">
    <source>
        <dbReference type="Proteomes" id="UP000092321"/>
    </source>
</evidence>
<gene>
    <name evidence="5" type="ORF">HANVADRAFT_485</name>
</gene>
<dbReference type="GO" id="GO:0017150">
    <property type="term" value="F:tRNA dihydrouridine synthase activity"/>
    <property type="evidence" value="ECO:0007669"/>
    <property type="project" value="TreeGrafter"/>
</dbReference>
<dbReference type="Proteomes" id="UP000092321">
    <property type="component" value="Unassembled WGS sequence"/>
</dbReference>
<feature type="compositionally biased region" description="Basic residues" evidence="3">
    <location>
        <begin position="89"/>
        <end position="99"/>
    </location>
</feature>